<keyword evidence="2" id="KW-0012">Acyltransferase</keyword>
<dbReference type="InterPro" id="IPR045746">
    <property type="entry name" value="ACT14924-like_Acyltransf_dom"/>
</dbReference>
<evidence type="ECO:0000259" key="1">
    <source>
        <dbReference type="SMART" id="SM00563"/>
    </source>
</evidence>
<organism evidence="2 3">
    <name type="scientific">Candidatus Parabacteroides intestinigallinarum</name>
    <dbReference type="NCBI Taxonomy" id="2838722"/>
    <lineage>
        <taxon>Bacteria</taxon>
        <taxon>Pseudomonadati</taxon>
        <taxon>Bacteroidota</taxon>
        <taxon>Bacteroidia</taxon>
        <taxon>Bacteroidales</taxon>
        <taxon>Tannerellaceae</taxon>
        <taxon>Parabacteroides</taxon>
    </lineage>
</organism>
<sequence length="274" mass="31884">MATEGVTRIDIKKVLAQKAPKVSRKIPGFIVDYLIRVVHQDEINEILARYKDKDGVDFMRELIQYFDLTLDLRNEENIPSEGRYIFASNHPLGGLDGICLSAIIGSRFQGHIKYPVNDLLLYIPNLRSIFIPINKHGSQSKDNARVLEEAFASDNQIITFPAGLCSRKIKGKIQDLEWKKSFIQKAVQYQRDIVPVYFDGRNSHFFYNLARLRKALGIRMNYEMIYLPDEMFRCKHATFRIYFGKPIPWQTFDTSKKPAEWAAWVKDIVYKLKD</sequence>
<reference evidence="2" key="1">
    <citation type="journal article" date="2021" name="PeerJ">
        <title>Extensive microbial diversity within the chicken gut microbiome revealed by metagenomics and culture.</title>
        <authorList>
            <person name="Gilroy R."/>
            <person name="Ravi A."/>
            <person name="Getino M."/>
            <person name="Pursley I."/>
            <person name="Horton D.L."/>
            <person name="Alikhan N.F."/>
            <person name="Baker D."/>
            <person name="Gharbi K."/>
            <person name="Hall N."/>
            <person name="Watson M."/>
            <person name="Adriaenssens E.M."/>
            <person name="Foster-Nyarko E."/>
            <person name="Jarju S."/>
            <person name="Secka A."/>
            <person name="Antonio M."/>
            <person name="Oren A."/>
            <person name="Chaudhuri R.R."/>
            <person name="La Ragione R."/>
            <person name="Hildebrand F."/>
            <person name="Pallen M.J."/>
        </authorList>
    </citation>
    <scope>NUCLEOTIDE SEQUENCE</scope>
    <source>
        <strain evidence="2">ChiHecec2B26-12326</strain>
    </source>
</reference>
<protein>
    <submittedName>
        <fullName evidence="2">1-acyl-sn-glycerol-3-phosphate acyltransferase</fullName>
    </submittedName>
</protein>
<dbReference type="SMART" id="SM00563">
    <property type="entry name" value="PlsC"/>
    <property type="match status" value="1"/>
</dbReference>
<comment type="caution">
    <text evidence="2">The sequence shown here is derived from an EMBL/GenBank/DDBJ whole genome shotgun (WGS) entry which is preliminary data.</text>
</comment>
<dbReference type="Pfam" id="PF19576">
    <property type="entry name" value="Acyltransf_2"/>
    <property type="match status" value="1"/>
</dbReference>
<feature type="domain" description="Phospholipid/glycerol acyltransferase" evidence="1">
    <location>
        <begin position="84"/>
        <end position="201"/>
    </location>
</feature>
<gene>
    <name evidence="2" type="ORF">H9848_05670</name>
</gene>
<dbReference type="EMBL" id="DXEN01000040">
    <property type="protein sequence ID" value="HIX86077.1"/>
    <property type="molecule type" value="Genomic_DNA"/>
</dbReference>
<dbReference type="InterPro" id="IPR002123">
    <property type="entry name" value="Plipid/glycerol_acylTrfase"/>
</dbReference>
<dbReference type="Proteomes" id="UP000823847">
    <property type="component" value="Unassembled WGS sequence"/>
</dbReference>
<reference evidence="2" key="2">
    <citation type="submission" date="2021-04" db="EMBL/GenBank/DDBJ databases">
        <authorList>
            <person name="Gilroy R."/>
        </authorList>
    </citation>
    <scope>NUCLEOTIDE SEQUENCE</scope>
    <source>
        <strain evidence="2">ChiHecec2B26-12326</strain>
    </source>
</reference>
<dbReference type="SUPFAM" id="SSF69593">
    <property type="entry name" value="Glycerol-3-phosphate (1)-acyltransferase"/>
    <property type="match status" value="1"/>
</dbReference>
<evidence type="ECO:0000313" key="2">
    <source>
        <dbReference type="EMBL" id="HIX86077.1"/>
    </source>
</evidence>
<evidence type="ECO:0000313" key="3">
    <source>
        <dbReference type="Proteomes" id="UP000823847"/>
    </source>
</evidence>
<dbReference type="GO" id="GO:0016746">
    <property type="term" value="F:acyltransferase activity"/>
    <property type="evidence" value="ECO:0007669"/>
    <property type="project" value="UniProtKB-KW"/>
</dbReference>
<name>A0A9D1XQU3_9BACT</name>
<dbReference type="AlphaFoldDB" id="A0A9D1XQU3"/>
<keyword evidence="2" id="KW-0808">Transferase</keyword>
<accession>A0A9D1XQU3</accession>
<proteinExistence type="predicted"/>